<proteinExistence type="inferred from homology"/>
<evidence type="ECO:0000313" key="15">
    <source>
        <dbReference type="Proteomes" id="UP001164718"/>
    </source>
</evidence>
<keyword evidence="10 12" id="KW-0143">Chaperone</keyword>
<dbReference type="CDD" id="cd20070">
    <property type="entry name" value="5TM_YidC_Alb3"/>
    <property type="match status" value="1"/>
</dbReference>
<name>A0A9E8LTU8_9BACI</name>
<dbReference type="Proteomes" id="UP001164718">
    <property type="component" value="Chromosome"/>
</dbReference>
<evidence type="ECO:0000259" key="13">
    <source>
        <dbReference type="Pfam" id="PF02096"/>
    </source>
</evidence>
<comment type="subcellular location">
    <subcellularLocation>
        <location evidence="1 12">Cell membrane</location>
        <topology evidence="1 12">Multi-pass membrane protein</topology>
    </subcellularLocation>
</comment>
<dbReference type="GO" id="GO:0015031">
    <property type="term" value="P:protein transport"/>
    <property type="evidence" value="ECO:0007669"/>
    <property type="project" value="UniProtKB-KW"/>
</dbReference>
<dbReference type="GO" id="GO:0005886">
    <property type="term" value="C:plasma membrane"/>
    <property type="evidence" value="ECO:0007669"/>
    <property type="project" value="UniProtKB-SubCell"/>
</dbReference>
<gene>
    <name evidence="14" type="primary">spoIIIJ</name>
    <name evidence="12" type="synonym">yidC</name>
    <name evidence="14" type="ORF">OE104_13550</name>
</gene>
<evidence type="ECO:0000256" key="3">
    <source>
        <dbReference type="ARBA" id="ARBA00022475"/>
    </source>
</evidence>
<evidence type="ECO:0000256" key="8">
    <source>
        <dbReference type="ARBA" id="ARBA00023136"/>
    </source>
</evidence>
<evidence type="ECO:0000256" key="10">
    <source>
        <dbReference type="ARBA" id="ARBA00023186"/>
    </source>
</evidence>
<evidence type="ECO:0000256" key="1">
    <source>
        <dbReference type="ARBA" id="ARBA00004651"/>
    </source>
</evidence>
<comment type="similarity">
    <text evidence="12">Belongs to the OXA1/ALB3/YidC family. Type 2 subfamily.</text>
</comment>
<dbReference type="PRINTS" id="PR01900">
    <property type="entry name" value="YIDCPROTEIN"/>
</dbReference>
<accession>A0A9E8LTU8</accession>
<dbReference type="AlphaFoldDB" id="A0A9E8LTU8"/>
<dbReference type="InterPro" id="IPR001708">
    <property type="entry name" value="YidC/ALB3/OXA1/COX18"/>
</dbReference>
<dbReference type="NCBIfam" id="NF002803">
    <property type="entry name" value="PRK02944.1"/>
    <property type="match status" value="1"/>
</dbReference>
<feature type="transmembrane region" description="Helical" evidence="12">
    <location>
        <begin position="203"/>
        <end position="219"/>
    </location>
</feature>
<dbReference type="PANTHER" id="PTHR12428">
    <property type="entry name" value="OXA1"/>
    <property type="match status" value="1"/>
</dbReference>
<keyword evidence="9" id="KW-0564">Palmitate</keyword>
<evidence type="ECO:0000313" key="14">
    <source>
        <dbReference type="EMBL" id="WAA09535.1"/>
    </source>
</evidence>
<keyword evidence="2 12" id="KW-0813">Transport</keyword>
<evidence type="ECO:0000256" key="9">
    <source>
        <dbReference type="ARBA" id="ARBA00023139"/>
    </source>
</evidence>
<feature type="transmembrane region" description="Helical" evidence="12">
    <location>
        <begin position="130"/>
        <end position="152"/>
    </location>
</feature>
<dbReference type="GO" id="GO:0051205">
    <property type="term" value="P:protein insertion into membrane"/>
    <property type="evidence" value="ECO:0007669"/>
    <property type="project" value="TreeGrafter"/>
</dbReference>
<organism evidence="14 15">
    <name type="scientific">Fervidibacillus albus</name>
    <dbReference type="NCBI Taxonomy" id="2980026"/>
    <lineage>
        <taxon>Bacteria</taxon>
        <taxon>Bacillati</taxon>
        <taxon>Bacillota</taxon>
        <taxon>Bacilli</taxon>
        <taxon>Bacillales</taxon>
        <taxon>Bacillaceae</taxon>
        <taxon>Fervidibacillus</taxon>
    </lineage>
</organism>
<keyword evidence="11 12" id="KW-0449">Lipoprotein</keyword>
<dbReference type="PANTHER" id="PTHR12428:SF65">
    <property type="entry name" value="CYTOCHROME C OXIDASE ASSEMBLY PROTEIN COX18, MITOCHONDRIAL"/>
    <property type="match status" value="1"/>
</dbReference>
<protein>
    <recommendedName>
        <fullName evidence="12">Membrane protein insertase YidC</fullName>
    </recommendedName>
    <alternativeName>
        <fullName evidence="12">Foldase YidC</fullName>
    </alternativeName>
    <alternativeName>
        <fullName evidence="12">Membrane integrase YidC</fullName>
    </alternativeName>
    <alternativeName>
        <fullName evidence="12">Membrane protein YidC</fullName>
    </alternativeName>
</protein>
<comment type="caution">
    <text evidence="12">Lacks conserved residue(s) required for the propagation of feature annotation.</text>
</comment>
<dbReference type="NCBIfam" id="TIGR03592">
    <property type="entry name" value="yidC_oxa1_cterm"/>
    <property type="match status" value="1"/>
</dbReference>
<keyword evidence="8 12" id="KW-0472">Membrane</keyword>
<dbReference type="KEGG" id="faf:OE104_13550"/>
<comment type="function">
    <text evidence="12">Required for the insertion and/or proper folding and/or complex formation of integral membrane proteins into the membrane. Involved in integration of membrane proteins that insert both dependently and independently of the Sec translocase complex, as well as at least some lipoproteins.</text>
</comment>
<keyword evidence="4 12" id="KW-0812">Transmembrane</keyword>
<dbReference type="InterPro" id="IPR028055">
    <property type="entry name" value="YidC/Oxa/ALB_C"/>
</dbReference>
<evidence type="ECO:0000256" key="7">
    <source>
        <dbReference type="ARBA" id="ARBA00022989"/>
    </source>
</evidence>
<dbReference type="InterPro" id="IPR047196">
    <property type="entry name" value="YidC_ALB_C"/>
</dbReference>
<reference evidence="14" key="1">
    <citation type="submission" date="2022-09" db="EMBL/GenBank/DDBJ databases">
        <title>Complete Genomes of Fervidibacillus albus and Fervidibacillus halotolerans isolated from tidal flat sediments.</title>
        <authorList>
            <person name="Kwon K.K."/>
            <person name="Yang S.-H."/>
            <person name="Park M.J."/>
            <person name="Oh H.-M."/>
        </authorList>
    </citation>
    <scope>NUCLEOTIDE SEQUENCE</scope>
    <source>
        <strain evidence="14">MEBiC13591</strain>
    </source>
</reference>
<dbReference type="PROSITE" id="PS51257">
    <property type="entry name" value="PROKAR_LIPOPROTEIN"/>
    <property type="match status" value="1"/>
</dbReference>
<evidence type="ECO:0000256" key="2">
    <source>
        <dbReference type="ARBA" id="ARBA00022448"/>
    </source>
</evidence>
<keyword evidence="7 12" id="KW-1133">Transmembrane helix</keyword>
<keyword evidence="5 12" id="KW-0732">Signal</keyword>
<feature type="transmembrane region" description="Helical" evidence="12">
    <location>
        <begin position="59"/>
        <end position="81"/>
    </location>
</feature>
<keyword evidence="15" id="KW-1185">Reference proteome</keyword>
<dbReference type="HAMAP" id="MF_01811">
    <property type="entry name" value="YidC_type2"/>
    <property type="match status" value="1"/>
</dbReference>
<dbReference type="EMBL" id="CP106878">
    <property type="protein sequence ID" value="WAA09535.1"/>
    <property type="molecule type" value="Genomic_DNA"/>
</dbReference>
<dbReference type="Pfam" id="PF02096">
    <property type="entry name" value="60KD_IMP"/>
    <property type="match status" value="1"/>
</dbReference>
<feature type="domain" description="Membrane insertase YidC/Oxa/ALB C-terminal" evidence="13">
    <location>
        <begin position="61"/>
        <end position="242"/>
    </location>
</feature>
<evidence type="ECO:0000256" key="4">
    <source>
        <dbReference type="ARBA" id="ARBA00022692"/>
    </source>
</evidence>
<dbReference type="RefSeq" id="WP_275417316.1">
    <property type="nucleotide sequence ID" value="NZ_CP106878.1"/>
</dbReference>
<evidence type="ECO:0000256" key="6">
    <source>
        <dbReference type="ARBA" id="ARBA00022927"/>
    </source>
</evidence>
<evidence type="ECO:0000256" key="5">
    <source>
        <dbReference type="ARBA" id="ARBA00022729"/>
    </source>
</evidence>
<evidence type="ECO:0000256" key="12">
    <source>
        <dbReference type="HAMAP-Rule" id="MF_01811"/>
    </source>
</evidence>
<keyword evidence="6 12" id="KW-0653">Protein transport</keyword>
<dbReference type="InterPro" id="IPR023060">
    <property type="entry name" value="YidC/YidC1/YidC2_Firmicutes"/>
</dbReference>
<keyword evidence="3 12" id="KW-1003">Cell membrane</keyword>
<dbReference type="GO" id="GO:0032977">
    <property type="term" value="F:membrane insertase activity"/>
    <property type="evidence" value="ECO:0007669"/>
    <property type="project" value="InterPro"/>
</dbReference>
<evidence type="ECO:0000256" key="11">
    <source>
        <dbReference type="ARBA" id="ARBA00023288"/>
    </source>
</evidence>
<sequence length="262" mass="30184">MKKKFILIIGLIILVSLLSGCTEINEPITKDSEGIWNEFIVYPLSWLIINTAKLFGGSWGYGMAIIFITILIRFAILPIMLKQMKSMKAMQLIQPELEKLKKKYSSKDAITQQKFQQEQMLLLQKYDVNPMAGCFPIFIQMPILIGFYHAIMRTEEIQGHTFLWFELAEPDRLFILPILAGLMTFLQQKITMRGQNSNPQMQMFLWIMPMMIIIFALYVPAALPLYWIVGNIFSIVQSYFVKTPELADLQKATNAKSGGRKK</sequence>